<feature type="non-terminal residue" evidence="1">
    <location>
        <position position="161"/>
    </location>
</feature>
<accession>A0A382VSL8</accession>
<feature type="non-terminal residue" evidence="1">
    <location>
        <position position="1"/>
    </location>
</feature>
<organism evidence="1">
    <name type="scientific">marine metagenome</name>
    <dbReference type="NCBI Taxonomy" id="408172"/>
    <lineage>
        <taxon>unclassified sequences</taxon>
        <taxon>metagenomes</taxon>
        <taxon>ecological metagenomes</taxon>
    </lineage>
</organism>
<reference evidence="1" key="1">
    <citation type="submission" date="2018-05" db="EMBL/GenBank/DDBJ databases">
        <authorList>
            <person name="Lanie J.A."/>
            <person name="Ng W.-L."/>
            <person name="Kazmierczak K.M."/>
            <person name="Andrzejewski T.M."/>
            <person name="Davidsen T.M."/>
            <person name="Wayne K.J."/>
            <person name="Tettelin H."/>
            <person name="Glass J.I."/>
            <person name="Rusch D."/>
            <person name="Podicherti R."/>
            <person name="Tsui H.-C.T."/>
            <person name="Winkler M.E."/>
        </authorList>
    </citation>
    <scope>NUCLEOTIDE SEQUENCE</scope>
</reference>
<evidence type="ECO:0000313" key="1">
    <source>
        <dbReference type="EMBL" id="SVD48931.1"/>
    </source>
</evidence>
<dbReference type="EMBL" id="UINC01153939">
    <property type="protein sequence ID" value="SVD48931.1"/>
    <property type="molecule type" value="Genomic_DNA"/>
</dbReference>
<gene>
    <name evidence="1" type="ORF">METZ01_LOCUS401785</name>
</gene>
<proteinExistence type="predicted"/>
<protein>
    <submittedName>
        <fullName evidence="1">Uncharacterized protein</fullName>
    </submittedName>
</protein>
<sequence>EDGETFSSQEIQIYTVEELSNHGGTYMNYIYFKDNLGNKYRYNLGGVNSDELDATQQVINIRQRVKKYDGTGSEDLDENWEVYSSAESPQDLFQNNREYDIYYRIYDIAGNKLEYYESQLRTGQCHGCLEERLFDAISPSIIINGEGVNEDGDPTDNLIGP</sequence>
<dbReference type="AlphaFoldDB" id="A0A382VSL8"/>
<name>A0A382VSL8_9ZZZZ</name>